<evidence type="ECO:0000256" key="3">
    <source>
        <dbReference type="SAM" id="Phobius"/>
    </source>
</evidence>
<feature type="domain" description="Cell envelope-related transcriptional attenuator" evidence="4">
    <location>
        <begin position="138"/>
        <end position="282"/>
    </location>
</feature>
<dbReference type="InterPro" id="IPR050922">
    <property type="entry name" value="LytR/CpsA/Psr_CW_biosynth"/>
</dbReference>
<dbReference type="Pfam" id="PF03816">
    <property type="entry name" value="LytR_cpsA_psr"/>
    <property type="match status" value="1"/>
</dbReference>
<accession>A0A6H9Z7V0</accession>
<evidence type="ECO:0000256" key="1">
    <source>
        <dbReference type="ARBA" id="ARBA00006068"/>
    </source>
</evidence>
<evidence type="ECO:0000313" key="5">
    <source>
        <dbReference type="EMBL" id="KAB2351098.1"/>
    </source>
</evidence>
<keyword evidence="3" id="KW-0472">Membrane</keyword>
<keyword evidence="3" id="KW-1133">Transmembrane helix</keyword>
<protein>
    <submittedName>
        <fullName evidence="5">LytR family transcriptional regulator</fullName>
    </submittedName>
</protein>
<dbReference type="InterPro" id="IPR004474">
    <property type="entry name" value="LytR_CpsA_psr"/>
</dbReference>
<dbReference type="Proteomes" id="UP000468735">
    <property type="component" value="Unassembled WGS sequence"/>
</dbReference>
<name>A0A6H9Z7V0_9ACTN</name>
<keyword evidence="6" id="KW-1185">Reference proteome</keyword>
<dbReference type="NCBIfam" id="TIGR00350">
    <property type="entry name" value="lytR_cpsA_psr"/>
    <property type="match status" value="1"/>
</dbReference>
<evidence type="ECO:0000259" key="4">
    <source>
        <dbReference type="Pfam" id="PF03816"/>
    </source>
</evidence>
<evidence type="ECO:0000256" key="2">
    <source>
        <dbReference type="SAM" id="MobiDB-lite"/>
    </source>
</evidence>
<feature type="transmembrane region" description="Helical" evidence="3">
    <location>
        <begin position="57"/>
        <end position="77"/>
    </location>
</feature>
<sequence length="385" mass="41156">MGQPPQGQGQPPQGLTAGLFEPAAEPGGPGEHGTPGAPGLPDDGEDGVKRKRRWPRVLAAVLVFVLLVVAGIGGLLWQRQSSYNGNIDRIRGAMPTGKNRPGPNVTGTENWLLVGSDTRADMGTTGDGGQVWKPGRQRSDTIMLLHLPADRSKAYVVSFPRDSWVEIPGYGNQKINAAFSFGGPPLLIDTVEKLTGVRIDHFGAIDFEGFKSMTDALGGVEVDIAQSVYDPARKVNWPAGRQKLDGEKALLFVRQRYNLPNGDFDRIKRQQAFLGALAKKAADGGTISNPLKLDRFLSAFTKSISVDEEVDAGKLRSLAISLRNIRASNVAFITAPNKGSAQRGKQSVVLLDRTKAGALFNAVKTAGMAEYVAKYGGVNRVGTVS</sequence>
<dbReference type="EMBL" id="WBMT01000003">
    <property type="protein sequence ID" value="KAB2351098.1"/>
    <property type="molecule type" value="Genomic_DNA"/>
</dbReference>
<keyword evidence="3" id="KW-0812">Transmembrane</keyword>
<feature type="compositionally biased region" description="Low complexity" evidence="2">
    <location>
        <begin position="1"/>
        <end position="14"/>
    </location>
</feature>
<proteinExistence type="inferred from homology"/>
<dbReference type="AlphaFoldDB" id="A0A6H9Z7V0"/>
<organism evidence="5 6">
    <name type="scientific">Actinomadura rudentiformis</name>
    <dbReference type="NCBI Taxonomy" id="359158"/>
    <lineage>
        <taxon>Bacteria</taxon>
        <taxon>Bacillati</taxon>
        <taxon>Actinomycetota</taxon>
        <taxon>Actinomycetes</taxon>
        <taxon>Streptosporangiales</taxon>
        <taxon>Thermomonosporaceae</taxon>
        <taxon>Actinomadura</taxon>
    </lineage>
</organism>
<gene>
    <name evidence="5" type="ORF">F8566_07355</name>
</gene>
<dbReference type="PANTHER" id="PTHR33392">
    <property type="entry name" value="POLYISOPRENYL-TEICHOIC ACID--PEPTIDOGLYCAN TEICHOIC ACID TRANSFERASE TAGU"/>
    <property type="match status" value="1"/>
</dbReference>
<comment type="caution">
    <text evidence="5">The sequence shown here is derived from an EMBL/GenBank/DDBJ whole genome shotgun (WGS) entry which is preliminary data.</text>
</comment>
<evidence type="ECO:0000313" key="6">
    <source>
        <dbReference type="Proteomes" id="UP000468735"/>
    </source>
</evidence>
<comment type="similarity">
    <text evidence="1">Belongs to the LytR/CpsA/Psr (LCP) family.</text>
</comment>
<reference evidence="5 6" key="1">
    <citation type="submission" date="2019-09" db="EMBL/GenBank/DDBJ databases">
        <title>Actinomadura physcomitrii sp. nov., a novel actinomycete isolated from moss [Physcomitrium sphaericum (Ludw) Fuernr].</title>
        <authorList>
            <person name="Zhuang X."/>
            <person name="Liu C."/>
        </authorList>
    </citation>
    <scope>NUCLEOTIDE SEQUENCE [LARGE SCALE GENOMIC DNA]</scope>
    <source>
        <strain evidence="5 6">HMC1</strain>
    </source>
</reference>
<dbReference type="Gene3D" id="3.40.630.190">
    <property type="entry name" value="LCP protein"/>
    <property type="match status" value="1"/>
</dbReference>
<feature type="region of interest" description="Disordered" evidence="2">
    <location>
        <begin position="1"/>
        <end position="48"/>
    </location>
</feature>
<dbReference type="PANTHER" id="PTHR33392:SF6">
    <property type="entry name" value="POLYISOPRENYL-TEICHOIC ACID--PEPTIDOGLYCAN TEICHOIC ACID TRANSFERASE TAGU"/>
    <property type="match status" value="1"/>
</dbReference>
<dbReference type="OrthoDB" id="3759589at2"/>